<dbReference type="SMART" id="SM00062">
    <property type="entry name" value="PBPb"/>
    <property type="match status" value="1"/>
</dbReference>
<comment type="caution">
    <text evidence="3">The sequence shown here is derived from an EMBL/GenBank/DDBJ whole genome shotgun (WGS) entry which is preliminary data.</text>
</comment>
<evidence type="ECO:0000313" key="3">
    <source>
        <dbReference type="EMBL" id="KKO08121.1"/>
    </source>
</evidence>
<dbReference type="EMBL" id="LAZR01000010">
    <property type="protein sequence ID" value="KKO08121.1"/>
    <property type="molecule type" value="Genomic_DNA"/>
</dbReference>
<dbReference type="PANTHER" id="PTHR35936">
    <property type="entry name" value="MEMBRANE-BOUND LYTIC MUREIN TRANSGLYCOSYLASE F"/>
    <property type="match status" value="1"/>
</dbReference>
<evidence type="ECO:0000259" key="2">
    <source>
        <dbReference type="SMART" id="SM00062"/>
    </source>
</evidence>
<dbReference type="InterPro" id="IPR001638">
    <property type="entry name" value="Solute-binding_3/MltF_N"/>
</dbReference>
<accession>A0A0F9VSM9</accession>
<sequence length="246" mass="28452">MKAKLWLFLFPLLMCRCALAEPLDIVSEAWPPYIYEDRGQLRGVDYEVTNRVLSQLGYQARWRLMPWRRALYNTSIGRADAILDISPNPQRRQEYIFSSEPLSISESVLFYRKDRPHRFTELHDLKGLKIGVSAGYVYGNPEFMSADYFSREPTASAQACLSMLMLGRIDMVMMNKRAGLFTLRQLALEDKIDHHPLVVSSGPLFLAFHQTPELRQLSERFSTALSTFKGSNEYLQILQRYGLSER</sequence>
<proteinExistence type="predicted"/>
<dbReference type="Pfam" id="PF00497">
    <property type="entry name" value="SBP_bac_3"/>
    <property type="match status" value="1"/>
</dbReference>
<protein>
    <recommendedName>
        <fullName evidence="2">Solute-binding protein family 3/N-terminal domain-containing protein</fullName>
    </recommendedName>
</protein>
<reference evidence="3" key="1">
    <citation type="journal article" date="2015" name="Nature">
        <title>Complex archaea that bridge the gap between prokaryotes and eukaryotes.</title>
        <authorList>
            <person name="Spang A."/>
            <person name="Saw J.H."/>
            <person name="Jorgensen S.L."/>
            <person name="Zaremba-Niedzwiedzka K."/>
            <person name="Martijn J."/>
            <person name="Lind A.E."/>
            <person name="van Eijk R."/>
            <person name="Schleper C."/>
            <person name="Guy L."/>
            <person name="Ettema T.J."/>
        </authorList>
    </citation>
    <scope>NUCLEOTIDE SEQUENCE</scope>
</reference>
<feature type="domain" description="Solute-binding protein family 3/N-terminal" evidence="2">
    <location>
        <begin position="22"/>
        <end position="245"/>
    </location>
</feature>
<keyword evidence="1" id="KW-0732">Signal</keyword>
<dbReference type="SUPFAM" id="SSF53850">
    <property type="entry name" value="Periplasmic binding protein-like II"/>
    <property type="match status" value="1"/>
</dbReference>
<organism evidence="3">
    <name type="scientific">marine sediment metagenome</name>
    <dbReference type="NCBI Taxonomy" id="412755"/>
    <lineage>
        <taxon>unclassified sequences</taxon>
        <taxon>metagenomes</taxon>
        <taxon>ecological metagenomes</taxon>
    </lineage>
</organism>
<evidence type="ECO:0000256" key="1">
    <source>
        <dbReference type="ARBA" id="ARBA00022729"/>
    </source>
</evidence>
<gene>
    <name evidence="3" type="ORF">LCGC14_0048160</name>
</gene>
<dbReference type="AlphaFoldDB" id="A0A0F9VSM9"/>
<dbReference type="PANTHER" id="PTHR35936:SF35">
    <property type="entry name" value="L-CYSTINE-BINDING PROTEIN TCYJ"/>
    <property type="match status" value="1"/>
</dbReference>
<dbReference type="Gene3D" id="3.40.190.10">
    <property type="entry name" value="Periplasmic binding protein-like II"/>
    <property type="match status" value="2"/>
</dbReference>
<name>A0A0F9VSM9_9ZZZZ</name>